<dbReference type="InterPro" id="IPR027417">
    <property type="entry name" value="P-loop_NTPase"/>
</dbReference>
<dbReference type="GeneID" id="25567805"/>
<feature type="domain" description="RZ-type" evidence="8">
    <location>
        <begin position="2120"/>
        <end position="2196"/>
    </location>
</feature>
<dbReference type="InterPro" id="IPR041677">
    <property type="entry name" value="DNA2/NAM7_AAA_11"/>
</dbReference>
<feature type="region of interest" description="Disordered" evidence="7">
    <location>
        <begin position="355"/>
        <end position="377"/>
    </location>
</feature>
<evidence type="ECO:0000256" key="7">
    <source>
        <dbReference type="SAM" id="MobiDB-lite"/>
    </source>
</evidence>
<dbReference type="EMBL" id="GL349478">
    <property type="protein sequence ID" value="KNC53025.1"/>
    <property type="molecule type" value="Genomic_DNA"/>
</dbReference>
<evidence type="ECO:0000256" key="4">
    <source>
        <dbReference type="ARBA" id="ARBA00022771"/>
    </source>
</evidence>
<feature type="compositionally biased region" description="Acidic residues" evidence="7">
    <location>
        <begin position="1217"/>
        <end position="1230"/>
    </location>
</feature>
<dbReference type="InterPro" id="IPR047187">
    <property type="entry name" value="SF1_C_Upf1"/>
</dbReference>
<keyword evidence="2" id="KW-0963">Cytoplasm</keyword>
<dbReference type="InterPro" id="IPR041679">
    <property type="entry name" value="DNA2/NAM7-like_C"/>
</dbReference>
<dbReference type="OrthoDB" id="2015322at2759"/>
<dbReference type="Pfam" id="PF13086">
    <property type="entry name" value="AAA_11"/>
    <property type="match status" value="1"/>
</dbReference>
<proteinExistence type="predicted"/>
<dbReference type="Pfam" id="PF20173">
    <property type="entry name" value="ZnF_RZ-type"/>
    <property type="match status" value="1"/>
</dbReference>
<evidence type="ECO:0000256" key="6">
    <source>
        <dbReference type="ARBA" id="ARBA00022859"/>
    </source>
</evidence>
<dbReference type="Gene3D" id="3.90.228.10">
    <property type="match status" value="1"/>
</dbReference>
<dbReference type="GO" id="GO:0031048">
    <property type="term" value="P:regulatory ncRNA-mediated heterochromatin formation"/>
    <property type="evidence" value="ECO:0007669"/>
    <property type="project" value="TreeGrafter"/>
</dbReference>
<feature type="region of interest" description="Disordered" evidence="7">
    <location>
        <begin position="1217"/>
        <end position="1241"/>
    </location>
</feature>
<dbReference type="eggNOG" id="KOG1807">
    <property type="taxonomic scope" value="Eukaryota"/>
</dbReference>
<dbReference type="GO" id="GO:0002376">
    <property type="term" value="P:immune system process"/>
    <property type="evidence" value="ECO:0007669"/>
    <property type="project" value="UniProtKB-KW"/>
</dbReference>
<dbReference type="PROSITE" id="PS51981">
    <property type="entry name" value="ZF_RZ"/>
    <property type="match status" value="1"/>
</dbReference>
<dbReference type="PANTHER" id="PTHR10887:SF341">
    <property type="entry name" value="NFX1-TYPE ZINC FINGER-CONTAINING PROTEIN 1"/>
    <property type="match status" value="1"/>
</dbReference>
<dbReference type="GO" id="GO:0031380">
    <property type="term" value="C:nuclear RNA-directed RNA polymerase complex"/>
    <property type="evidence" value="ECO:0007669"/>
    <property type="project" value="TreeGrafter"/>
</dbReference>
<protein>
    <recommendedName>
        <fullName evidence="8">RZ-type domain-containing protein</fullName>
    </recommendedName>
</protein>
<dbReference type="Pfam" id="PF13087">
    <property type="entry name" value="AAA_12"/>
    <property type="match status" value="1"/>
</dbReference>
<keyword evidence="10" id="KW-1185">Reference proteome</keyword>
<comment type="subcellular location">
    <subcellularLocation>
        <location evidence="1">Cytoplasm</location>
    </subcellularLocation>
</comment>
<feature type="region of interest" description="Disordered" evidence="7">
    <location>
        <begin position="854"/>
        <end position="883"/>
    </location>
</feature>
<keyword evidence="6" id="KW-0391">Immunity</keyword>
<feature type="compositionally biased region" description="Basic residues" evidence="7">
    <location>
        <begin position="355"/>
        <end position="376"/>
    </location>
</feature>
<evidence type="ECO:0000313" key="9">
    <source>
        <dbReference type="EMBL" id="KNC53025.1"/>
    </source>
</evidence>
<dbReference type="Proteomes" id="UP000054408">
    <property type="component" value="Unassembled WGS sequence"/>
</dbReference>
<evidence type="ECO:0000256" key="3">
    <source>
        <dbReference type="ARBA" id="ARBA00022723"/>
    </source>
</evidence>
<keyword evidence="5" id="KW-0862">Zinc</keyword>
<sequence length="2196" mass="237020">MATVAVVVVAVAAAETVVAAMVVVVVAVAAAVALKKVGKTGWCAHRLIDALVGVTAKAVKSRSGVGVLEDVIGDKVSMSSFKKLITADLSSMAVESIGRFLDVIFGSSISRIIRSNVKADIVLAVAHGVFFRNIKVLGAMRSIDECALRGLVRAAYAMVMAADPKTGNYSLGGADAVVPCEVSDLLAALGAQTAVMSGDLSHETQCALDDLVNLSRRQLPRVAKLPGEMAATGARFRNDRADYRCIEVAPQLAELAYTGTDLALPFRPHPSTAADLPLAAFRELDPGEAQSMLHIETPRSLDDDGYRLEGLLDLNFRLMRHDMLEPMRAGFVLAKEMQPSQLPLLANAAGRIRLRHSGRSSRSKSSKSPRKLKEQRHRLEEVLSNAPAFVRQSANDIIVLGHASVIHMGLDKRAGSTATIQFRVPDKALEKGTAAWPGLPSDDEKKRAWKTSLQAMKEWWGQSKTLSVGTLVTICDDAGNSFTGVVCFLTRPRGESRYDFDHERACGYVTIRGIGTKVVHSDLLVGDLVANSRRKRVGIAGMDDLIKYRRGTLTLIISAGDSFFAYEHVLNSLQRLGRDSLLTLDLRDVLTQSPRSRGPRLSIPNYIASLDRIDLSWVLTDAEKETMGDAYLSYDPHDPACFPSASLLAASSLDEAQVACIKLALTTRMSIIQGPPGTGKTYVGVRIVQLLRAILDRSPDDVSGPILCVCFTNHALDQFLEALLAVGMTKIARVGARSKSEALQELSLHNLRLRHNNDRGNRDYGRAMRKALDCVRSYDFDVSKLCNADLDSMVEVLYTEGDGQSHGSVDELVASLYNLSAGMELSEWARCAVWRERKRDVEAQIKFIESATMADGRERKKSQQELGLPAMSKNPAGGGAPSQPWLEEQVAAARAEQAEHLAALKRERADLVQKLMSRAAPTGEKVVLDELTSRDLQKLTQAERNAVVAAIRAHFAMEWREKLEMYEKGHANARKAMEEVEASRNREILLNMQVIGATTSGMAKYGASLTGIAKVVVCEEAAEVSEAHLFATLSKGVEHVVLIGDHFQLRPKVNSYQLQTESGRGHNLDVSTFERLISDPDAPLPSQELTVQWRMAPTIADTIRPLYEQNGINIADADRVHNYPPMRGFNTRLAFFDHSWPEAGAQNGTSSSKSNLAEAQMVVAVAGFLARQGYGQNEITILTPYVGQLQVIRSQLQKSKLRVIISDADVEELAALAESDDDNGEEDDSDAGSSSKSKGKSVTTAKLGSQIRVASVDNFQGEESDVVLVSLVRSNAGGNIGFLKWANRANVLLSRAKHGMILFGSASTFEASGSQFWAHDVLPMLDEASLLHPYLELVCPNHPDKVQRVASASDVAAASPEGGCNELCKTLMACGHVCPLRCHVQDREHWATRCLAQCQRVPRGCPDGHPCRKKCYQECGKCTEKVPVVVADCPAKHTVTVPCHKAASGTAKCTKKVKIKLERCGHLKATTFARRSRALRRAASLAATRDVTRSCETCLSPEYCRECIVGAGDGCAPAAHADDMVDMVMCTSLVEHDPDESPLILLSCGHALTVETLDGIVTSAVSGQVSGEETAAAMPRCPHCRARSVCGVDRYARYELKKARMTQKDGLHFRQAMATLSKKYCALVDADLSTAKAAKVRKQVSQLVTRCRPPQAKLGEAMARLRHDAVLSAADQALVADIQEMVSEDSRLVTRKALLESMVGMAELAELAHEARNVQTIRAKLQKSAAVVAAPSRAGASGRGDWAGIVADLETVVDGEVVEVELDSAVGRMIGNALTSCGMSAEAVVRIDSVHGQEVFDNGRKNLLAALTKRHRSKYRGKGKGKAAAAKKAAEKVIATRAYFHGTSQEAVRNIVDEGNDARLGRGGTFGRGIYTTPDPRKAISYSKGSGLLLVVAAHCGTEYLAPGPQRFDRPPKNHDYVHGRIRDGAASEIVFYDNGYVTPMYLVKVGGTDQVGFSTSVTTPAVDTMVAELVARTSVARRKHDSNAAQVEAFFKSEADPVASAEQRAAAMVGEVDNCVRRVLEEAMAVWADCGASLKTEVALHLGRVVLGCMAGVQSARPSGEQIHLWPEMEEAVADVLEALSKTTDAAARESAAVMESSITRMAAALKDGIFFQPLSDAEKESVRTALATLSAKGGWNSQGHFFKCPNGHIYVITECGGAMVQGACNECGATIGGASHRLRGDNAVASLDDL</sequence>
<dbReference type="Gene3D" id="3.40.50.300">
    <property type="entry name" value="P-loop containing nucleotide triphosphate hydrolases"/>
    <property type="match status" value="3"/>
</dbReference>
<dbReference type="GO" id="GO:0004386">
    <property type="term" value="F:helicase activity"/>
    <property type="evidence" value="ECO:0007669"/>
    <property type="project" value="InterPro"/>
</dbReference>
<gene>
    <name evidence="9" type="ORF">AMSG_09316</name>
</gene>
<dbReference type="GO" id="GO:0005737">
    <property type="term" value="C:cytoplasm"/>
    <property type="evidence" value="ECO:0007669"/>
    <property type="project" value="UniProtKB-SubCell"/>
</dbReference>
<dbReference type="SUPFAM" id="SSF56399">
    <property type="entry name" value="ADP-ribosylation"/>
    <property type="match status" value="1"/>
</dbReference>
<dbReference type="GO" id="GO:0008270">
    <property type="term" value="F:zinc ion binding"/>
    <property type="evidence" value="ECO:0007669"/>
    <property type="project" value="UniProtKB-KW"/>
</dbReference>
<dbReference type="CDD" id="cd06008">
    <property type="entry name" value="NF-X1-zinc-finger"/>
    <property type="match status" value="1"/>
</dbReference>
<dbReference type="PANTHER" id="PTHR10887">
    <property type="entry name" value="DNA2/NAM7 HELICASE FAMILY"/>
    <property type="match status" value="1"/>
</dbReference>
<reference evidence="9 10" key="1">
    <citation type="submission" date="2010-05" db="EMBL/GenBank/DDBJ databases">
        <title>The Genome Sequence of Thecamonas trahens ATCC 50062.</title>
        <authorList>
            <consortium name="The Broad Institute Genome Sequencing Platform"/>
            <person name="Russ C."/>
            <person name="Cuomo C."/>
            <person name="Shea T."/>
            <person name="Young S.K."/>
            <person name="Zeng Q."/>
            <person name="Koehrsen M."/>
            <person name="Haas B."/>
            <person name="Borodovsky M."/>
            <person name="Guigo R."/>
            <person name="Alvarado L."/>
            <person name="Berlin A."/>
            <person name="Bochicchio J."/>
            <person name="Borenstein D."/>
            <person name="Chapman S."/>
            <person name="Chen Z."/>
            <person name="Freedman E."/>
            <person name="Gellesch M."/>
            <person name="Goldberg J."/>
            <person name="Griggs A."/>
            <person name="Gujja S."/>
            <person name="Heilman E."/>
            <person name="Heiman D."/>
            <person name="Hepburn T."/>
            <person name="Howarth C."/>
            <person name="Jen D."/>
            <person name="Larson L."/>
            <person name="Mehta T."/>
            <person name="Park D."/>
            <person name="Pearson M."/>
            <person name="Roberts A."/>
            <person name="Saif S."/>
            <person name="Shenoy N."/>
            <person name="Sisk P."/>
            <person name="Stolte C."/>
            <person name="Sykes S."/>
            <person name="Thomson T."/>
            <person name="Walk T."/>
            <person name="White J."/>
            <person name="Yandava C."/>
            <person name="Burger G."/>
            <person name="Gray M.W."/>
            <person name="Holland P.W.H."/>
            <person name="King N."/>
            <person name="Lang F.B.F."/>
            <person name="Roger A.J."/>
            <person name="Ruiz-Trillo I."/>
            <person name="Lander E."/>
            <person name="Nusbaum C."/>
        </authorList>
    </citation>
    <scope>NUCLEOTIDE SEQUENCE [LARGE SCALE GENOMIC DNA]</scope>
    <source>
        <strain evidence="9 10">ATCC 50062</strain>
    </source>
</reference>
<name>A0A0L0DL85_THETB</name>
<dbReference type="CDD" id="cd18808">
    <property type="entry name" value="SF1_C_Upf1"/>
    <property type="match status" value="1"/>
</dbReference>
<dbReference type="InterPro" id="IPR046439">
    <property type="entry name" value="ZF_RZ_dom"/>
</dbReference>
<evidence type="ECO:0000256" key="5">
    <source>
        <dbReference type="ARBA" id="ARBA00022833"/>
    </source>
</evidence>
<evidence type="ECO:0000256" key="2">
    <source>
        <dbReference type="ARBA" id="ARBA00022490"/>
    </source>
</evidence>
<evidence type="ECO:0000256" key="1">
    <source>
        <dbReference type="ARBA" id="ARBA00004496"/>
    </source>
</evidence>
<evidence type="ECO:0000259" key="8">
    <source>
        <dbReference type="PROSITE" id="PS51981"/>
    </source>
</evidence>
<keyword evidence="4" id="KW-0863">Zinc-finger</keyword>
<dbReference type="RefSeq" id="XP_013754704.1">
    <property type="nucleotide sequence ID" value="XM_013899250.1"/>
</dbReference>
<dbReference type="InterPro" id="IPR045055">
    <property type="entry name" value="DNA2/NAM7-like"/>
</dbReference>
<dbReference type="SUPFAM" id="SSF52540">
    <property type="entry name" value="P-loop containing nucleoside triphosphate hydrolases"/>
    <property type="match status" value="1"/>
</dbReference>
<keyword evidence="3" id="KW-0479">Metal-binding</keyword>
<organism evidence="9 10">
    <name type="scientific">Thecamonas trahens ATCC 50062</name>
    <dbReference type="NCBI Taxonomy" id="461836"/>
    <lineage>
        <taxon>Eukaryota</taxon>
        <taxon>Apusozoa</taxon>
        <taxon>Apusomonadida</taxon>
        <taxon>Apusomonadidae</taxon>
        <taxon>Thecamonas</taxon>
    </lineage>
</organism>
<accession>A0A0L0DL85</accession>
<evidence type="ECO:0000313" key="10">
    <source>
        <dbReference type="Proteomes" id="UP000054408"/>
    </source>
</evidence>